<feature type="compositionally biased region" description="Basic and acidic residues" evidence="1">
    <location>
        <begin position="724"/>
        <end position="739"/>
    </location>
</feature>
<dbReference type="EMBL" id="JMCC02000198">
    <property type="protein sequence ID" value="KIG11695.1"/>
    <property type="molecule type" value="Genomic_DNA"/>
</dbReference>
<evidence type="ECO:0000256" key="1">
    <source>
        <dbReference type="SAM" id="MobiDB-lite"/>
    </source>
</evidence>
<feature type="region of interest" description="Disordered" evidence="1">
    <location>
        <begin position="277"/>
        <end position="315"/>
    </location>
</feature>
<reference evidence="2 3" key="1">
    <citation type="submission" date="2014-12" db="EMBL/GenBank/DDBJ databases">
        <title>Genome assembly of Enhygromyxa salina DSM 15201.</title>
        <authorList>
            <person name="Sharma G."/>
            <person name="Subramanian S."/>
        </authorList>
    </citation>
    <scope>NUCLEOTIDE SEQUENCE [LARGE SCALE GENOMIC DNA]</scope>
    <source>
        <strain evidence="2 3">DSM 15201</strain>
    </source>
</reference>
<dbReference type="AntiFam" id="ANF00178">
    <property type="entry name" value="Shadow ORF (opposite dhbF)"/>
</dbReference>
<evidence type="ECO:0000313" key="2">
    <source>
        <dbReference type="EMBL" id="KIG11695.1"/>
    </source>
</evidence>
<dbReference type="Proteomes" id="UP000031599">
    <property type="component" value="Unassembled WGS sequence"/>
</dbReference>
<protein>
    <submittedName>
        <fullName evidence="2">Uncharacterized protein</fullName>
    </submittedName>
</protein>
<name>A0A0C2CPS4_9BACT</name>
<organism evidence="2 3">
    <name type="scientific">Enhygromyxa salina</name>
    <dbReference type="NCBI Taxonomy" id="215803"/>
    <lineage>
        <taxon>Bacteria</taxon>
        <taxon>Pseudomonadati</taxon>
        <taxon>Myxococcota</taxon>
        <taxon>Polyangia</taxon>
        <taxon>Nannocystales</taxon>
        <taxon>Nannocystaceae</taxon>
        <taxon>Enhygromyxa</taxon>
    </lineage>
</organism>
<sequence>MAQTRDSARVPARVVEAERQRGLVDPAEHRAELGFDGDAPLLVERVGDEVAVAPGRRQQLAAPTHVDRELGEGHAQRGRVLDEMVGVDNHVALGLARLLDDEQAQQRRTGDVEGPGRREDRLGPRACVPTRPHAHSLDRDRGAAMHDLNRLAHALGHDRRAQRVVAIDEGLDRGDEARTGGLVVDPKQGRDQVRVVVWIHQVMEQDPLLGRDEGIDVLDLRRAARDRRDDRVELLVAQVDERDHARGQPLAAGCDRVGRGDVDGCPATVETLGELRERRRTKHRAHADRQAPLAQLGHEHGDQQRVTTKREERVLGADDPGLELEHLGPHLRERPLELGPWGDVAARDEGLAARHRQGLAIELAVGRDRQLDEGHERAGDHVLGQAPAEFELELGPAVGQGQPGIQDHVGHELLVARLIFAQHHRARVDLRLLAEPTLDLAELDAEAAELDLVVDAPEVVKRPVGREPGEVPGPIHPRAGLARQGVGDEALAALLGRVEVAPGQAVTGDVELTDAPDRHDRAVLVEHVELDVLDRSPDRHGRERRIVGHGPVADVDGGLGRPVEVVERGRRQALVVANTQLGAQGLAAAKHLTDAATARPAGLVEHGPEHRGHEVQRRDPVALDHLGEVGRILVALGLRDDEPSAVEQRPKELPDRHVEAEGRLLEDDIILAEAVLVLHPVDAVVGRAMLDHHALGPARRTRGVDDIGELARVEAYLGGGDVGLADRREPDSGRVRDPTVVEQGQAGRGPGQGRDVELRPGQDHGDPRALDDLGHAARRVPGIDRHVGSAGLERGVDRRDHHR</sequence>
<gene>
    <name evidence="2" type="ORF">DB30_02632</name>
</gene>
<feature type="compositionally biased region" description="Basic and acidic residues" evidence="1">
    <location>
        <begin position="297"/>
        <end position="315"/>
    </location>
</feature>
<evidence type="ECO:0000313" key="3">
    <source>
        <dbReference type="Proteomes" id="UP000031599"/>
    </source>
</evidence>
<comment type="caution">
    <text evidence="2">The sequence shown here is derived from an EMBL/GenBank/DDBJ whole genome shotgun (WGS) entry which is preliminary data.</text>
</comment>
<feature type="region of interest" description="Disordered" evidence="1">
    <location>
        <begin position="103"/>
        <end position="139"/>
    </location>
</feature>
<feature type="compositionally biased region" description="Basic and acidic residues" evidence="1">
    <location>
        <begin position="794"/>
        <end position="803"/>
    </location>
</feature>
<accession>A0A0C2CPS4</accession>
<feature type="compositionally biased region" description="Basic and acidic residues" evidence="1">
    <location>
        <begin position="754"/>
        <end position="787"/>
    </location>
</feature>
<feature type="compositionally biased region" description="Basic and acidic residues" evidence="1">
    <location>
        <begin position="103"/>
        <end position="123"/>
    </location>
</feature>
<feature type="region of interest" description="Disordered" evidence="1">
    <location>
        <begin position="721"/>
        <end position="803"/>
    </location>
</feature>
<dbReference type="AntiFam" id="ANF00174">
    <property type="entry name" value="Shadow ORF (irp2)"/>
</dbReference>
<dbReference type="AlphaFoldDB" id="A0A0C2CPS4"/>
<proteinExistence type="predicted"/>